<dbReference type="RefSeq" id="XP_068351022.1">
    <property type="nucleotide sequence ID" value="XM_068510476.1"/>
</dbReference>
<organism evidence="3 4">
    <name type="scientific">Tritrichomonas foetus</name>
    <dbReference type="NCBI Taxonomy" id="1144522"/>
    <lineage>
        <taxon>Eukaryota</taxon>
        <taxon>Metamonada</taxon>
        <taxon>Parabasalia</taxon>
        <taxon>Tritrichomonadida</taxon>
        <taxon>Tritrichomonadidae</taxon>
        <taxon>Tritrichomonas</taxon>
    </lineage>
</organism>
<dbReference type="Proteomes" id="UP000179807">
    <property type="component" value="Unassembled WGS sequence"/>
</dbReference>
<dbReference type="GeneID" id="94845180"/>
<protein>
    <submittedName>
        <fullName evidence="3">Vacuolar protein sorting-associated protein 26A</fullName>
    </submittedName>
</protein>
<evidence type="ECO:0000256" key="1">
    <source>
        <dbReference type="ARBA" id="ARBA00009100"/>
    </source>
</evidence>
<feature type="compositionally biased region" description="Acidic residues" evidence="2">
    <location>
        <begin position="300"/>
        <end position="323"/>
    </location>
</feature>
<feature type="region of interest" description="Disordered" evidence="2">
    <location>
        <begin position="286"/>
        <end position="323"/>
    </location>
</feature>
<comment type="similarity">
    <text evidence="1">Belongs to the VPS26 family.</text>
</comment>
<dbReference type="PANTHER" id="PTHR12233">
    <property type="entry name" value="VACUOLAR PROTEIN SORTING 26 RELATED"/>
    <property type="match status" value="1"/>
</dbReference>
<proteinExistence type="inferred from homology"/>
<accession>A0A1J4JK01</accession>
<dbReference type="EMBL" id="MLAK01001088">
    <property type="protein sequence ID" value="OHS97885.1"/>
    <property type="molecule type" value="Genomic_DNA"/>
</dbReference>
<dbReference type="Gene3D" id="2.60.40.640">
    <property type="match status" value="2"/>
</dbReference>
<name>A0A1J4JK01_9EUKA</name>
<evidence type="ECO:0000313" key="3">
    <source>
        <dbReference type="EMBL" id="OHS97885.1"/>
    </source>
</evidence>
<dbReference type="InterPro" id="IPR028934">
    <property type="entry name" value="Vps26-related"/>
</dbReference>
<comment type="caution">
    <text evidence="3">The sequence shown here is derived from an EMBL/GenBank/DDBJ whole genome shotgun (WGS) entry which is preliminary data.</text>
</comment>
<evidence type="ECO:0000313" key="4">
    <source>
        <dbReference type="Proteomes" id="UP000179807"/>
    </source>
</evidence>
<dbReference type="AlphaFoldDB" id="A0A1J4JK01"/>
<sequence length="323" mass="36950">MPKEGPLRFTFEIPRSSKHDVPGVYQCGETVKPKLKITCIKEKSFAHRGVEFEFFTEIAIKGQKPTVFNYIHRKFSDNATIHSFVEFDNVPECQLDANLATYHGGSFSIKHILKVSVKKLIGSIDYEKEIIAYDLQPPIKSLEPLCVRAAVAGSIRIDLMINRRRYDLGDVIHGAAHFLLSELKIKCFNIGLVAHEYTEANGRSHRHKFNICNYEISDGPPVKGEVIPFRIFLDPHKLTPSCSNPTRGYSVTHFLNFMIITMTNEKYFKSLQIKLVKCQKPPFQFVNENKMEMPEPSREEDFEIDEGNDANDDDDDDDNDSDE</sequence>
<dbReference type="InterPro" id="IPR014752">
    <property type="entry name" value="Arrestin-like_C"/>
</dbReference>
<gene>
    <name evidence="3" type="ORF">TRFO_35821</name>
</gene>
<dbReference type="Pfam" id="PF03643">
    <property type="entry name" value="Vps26"/>
    <property type="match status" value="1"/>
</dbReference>
<dbReference type="GO" id="GO:0006886">
    <property type="term" value="P:intracellular protein transport"/>
    <property type="evidence" value="ECO:0007669"/>
    <property type="project" value="InterPro"/>
</dbReference>
<dbReference type="OrthoDB" id="3821113at2759"/>
<keyword evidence="4" id="KW-1185">Reference proteome</keyword>
<feature type="compositionally biased region" description="Basic and acidic residues" evidence="2">
    <location>
        <begin position="289"/>
        <end position="299"/>
    </location>
</feature>
<dbReference type="VEuPathDB" id="TrichDB:TRFO_35821"/>
<evidence type="ECO:0000256" key="2">
    <source>
        <dbReference type="SAM" id="MobiDB-lite"/>
    </source>
</evidence>
<reference evidence="3" key="1">
    <citation type="submission" date="2016-10" db="EMBL/GenBank/DDBJ databases">
        <authorList>
            <person name="Benchimol M."/>
            <person name="Almeida L.G."/>
            <person name="Vasconcelos A.T."/>
            <person name="Perreira-Neves A."/>
            <person name="Rosa I.A."/>
            <person name="Tasca T."/>
            <person name="Bogo M.R."/>
            <person name="de Souza W."/>
        </authorList>
    </citation>
    <scope>NUCLEOTIDE SEQUENCE [LARGE SCALE GENOMIC DNA]</scope>
    <source>
        <strain evidence="3">K</strain>
    </source>
</reference>